<proteinExistence type="predicted"/>
<comment type="caution">
    <text evidence="2">The sequence shown here is derived from an EMBL/GenBank/DDBJ whole genome shotgun (WGS) entry which is preliminary data.</text>
</comment>
<keyword evidence="1" id="KW-0812">Transmembrane</keyword>
<accession>A0A844YYH8</accession>
<evidence type="ECO:0000313" key="2">
    <source>
        <dbReference type="EMBL" id="MXO71137.1"/>
    </source>
</evidence>
<dbReference type="OrthoDB" id="7411269at2"/>
<keyword evidence="3" id="KW-1185">Reference proteome</keyword>
<dbReference type="EMBL" id="WTYV01000002">
    <property type="protein sequence ID" value="MXO71137.1"/>
    <property type="molecule type" value="Genomic_DNA"/>
</dbReference>
<feature type="transmembrane region" description="Helical" evidence="1">
    <location>
        <begin position="12"/>
        <end position="32"/>
    </location>
</feature>
<evidence type="ECO:0000256" key="1">
    <source>
        <dbReference type="SAM" id="Phobius"/>
    </source>
</evidence>
<protein>
    <submittedName>
        <fullName evidence="2">Uncharacterized protein</fullName>
    </submittedName>
</protein>
<name>A0A844YYH8_9SPHN</name>
<dbReference type="AlphaFoldDB" id="A0A844YYH8"/>
<keyword evidence="1" id="KW-1133">Transmembrane helix</keyword>
<organism evidence="2 3">
    <name type="scientific">Alteraurantiacibacter buctensis</name>
    <dbReference type="NCBI Taxonomy" id="1503981"/>
    <lineage>
        <taxon>Bacteria</taxon>
        <taxon>Pseudomonadati</taxon>
        <taxon>Pseudomonadota</taxon>
        <taxon>Alphaproteobacteria</taxon>
        <taxon>Sphingomonadales</taxon>
        <taxon>Erythrobacteraceae</taxon>
        <taxon>Alteraurantiacibacter</taxon>
    </lineage>
</organism>
<gene>
    <name evidence="2" type="ORF">GRI99_05735</name>
</gene>
<keyword evidence="1" id="KW-0472">Membrane</keyword>
<sequence length="151" mass="15753">MSDHPATTGASWLVPLADLSMILFVVTGAALAQQAAPAVRPREEDGRPTGFVQTVPVAMLADTPGAPPLARWLAGHAGDATGLVTIEGHFAAAADRPQIEARVNTLATEARAAGVEPRVVLEPGAASQVVTVFAYDRDPQLARDLLENAQR</sequence>
<dbReference type="Proteomes" id="UP000466966">
    <property type="component" value="Unassembled WGS sequence"/>
</dbReference>
<evidence type="ECO:0000313" key="3">
    <source>
        <dbReference type="Proteomes" id="UP000466966"/>
    </source>
</evidence>
<dbReference type="RefSeq" id="WP_160771081.1">
    <property type="nucleotide sequence ID" value="NZ_WTYV01000002.1"/>
</dbReference>
<reference evidence="2 3" key="1">
    <citation type="submission" date="2019-12" db="EMBL/GenBank/DDBJ databases">
        <title>Genomic-based taxomic classification of the family Erythrobacteraceae.</title>
        <authorList>
            <person name="Xu L."/>
        </authorList>
    </citation>
    <scope>NUCLEOTIDE SEQUENCE [LARGE SCALE GENOMIC DNA]</scope>
    <source>
        <strain evidence="2 3">M0322</strain>
    </source>
</reference>